<protein>
    <recommendedName>
        <fullName evidence="1">Helix-turn-helix domain-containing protein</fullName>
    </recommendedName>
</protein>
<dbReference type="STRING" id="696281.Desru_1070"/>
<dbReference type="OrthoDB" id="515428at2"/>
<dbReference type="Pfam" id="PF12728">
    <property type="entry name" value="HTH_17"/>
    <property type="match status" value="1"/>
</dbReference>
<proteinExistence type="predicted"/>
<accession>F6DM03</accession>
<dbReference type="AlphaFoldDB" id="F6DM03"/>
<sequence>MTPLDHLYETLIQTAAAEAERRVLERIQLQSIVPDRTLSLKEAAEYVHISESALRQLCKEKRIPHRINGSDGSKNPRYLFSSLRLDRWMREEEEKNYQQR</sequence>
<evidence type="ECO:0000259" key="1">
    <source>
        <dbReference type="Pfam" id="PF12728"/>
    </source>
</evidence>
<evidence type="ECO:0000313" key="2">
    <source>
        <dbReference type="EMBL" id="AEG59345.1"/>
    </source>
</evidence>
<dbReference type="RefSeq" id="WP_013841116.1">
    <property type="nucleotide sequence ID" value="NC_015589.1"/>
</dbReference>
<dbReference type="InterPro" id="IPR041657">
    <property type="entry name" value="HTH_17"/>
</dbReference>
<reference evidence="3" key="1">
    <citation type="submission" date="2011-05" db="EMBL/GenBank/DDBJ databases">
        <title>Complete sequence of Desulfotomaculum ruminis DSM 2154.</title>
        <authorList>
            <person name="Lucas S."/>
            <person name="Copeland A."/>
            <person name="Lapidus A."/>
            <person name="Cheng J.-F."/>
            <person name="Goodwin L."/>
            <person name="Pitluck S."/>
            <person name="Lu M."/>
            <person name="Detter J.C."/>
            <person name="Han C."/>
            <person name="Tapia R."/>
            <person name="Land M."/>
            <person name="Hauser L."/>
            <person name="Kyrpides N."/>
            <person name="Ivanova N."/>
            <person name="Mikhailova N."/>
            <person name="Pagani I."/>
            <person name="Stams A.J.M."/>
            <person name="Plugge C.M."/>
            <person name="Muyzer G."/>
            <person name="Kuever J."/>
            <person name="Parshina S.N."/>
            <person name="Ivanova A.E."/>
            <person name="Nazina T.N."/>
            <person name="Brambilla E."/>
            <person name="Spring S."/>
            <person name="Klenk H.-P."/>
            <person name="Woyke T."/>
        </authorList>
    </citation>
    <scope>NUCLEOTIDE SEQUENCE [LARGE SCALE GENOMIC DNA]</scope>
    <source>
        <strain evidence="3">ATCC 23193 / DSM 2154 / NCIB 8452 / DL</strain>
    </source>
</reference>
<keyword evidence="3" id="KW-1185">Reference proteome</keyword>
<name>F6DM03_DESRL</name>
<dbReference type="eggNOG" id="ENOG5034AHR">
    <property type="taxonomic scope" value="Bacteria"/>
</dbReference>
<dbReference type="EMBL" id="CP002780">
    <property type="protein sequence ID" value="AEG59345.1"/>
    <property type="molecule type" value="Genomic_DNA"/>
</dbReference>
<dbReference type="Gene3D" id="3.90.105.50">
    <property type="match status" value="1"/>
</dbReference>
<gene>
    <name evidence="2" type="ordered locus">Desru_1070</name>
</gene>
<feature type="domain" description="Helix-turn-helix" evidence="1">
    <location>
        <begin position="38"/>
        <end position="91"/>
    </location>
</feature>
<dbReference type="HOGENOM" id="CLU_2357088_0_0_9"/>
<organism evidence="2 3">
    <name type="scientific">Desulforamulus ruminis (strain ATCC 23193 / DSM 2154 / NCIMB 8452 / DL)</name>
    <name type="common">Desulfotomaculum ruminis</name>
    <dbReference type="NCBI Taxonomy" id="696281"/>
    <lineage>
        <taxon>Bacteria</taxon>
        <taxon>Bacillati</taxon>
        <taxon>Bacillota</taxon>
        <taxon>Clostridia</taxon>
        <taxon>Eubacteriales</taxon>
        <taxon>Peptococcaceae</taxon>
        <taxon>Desulforamulus</taxon>
    </lineage>
</organism>
<dbReference type="Proteomes" id="UP000009234">
    <property type="component" value="Chromosome"/>
</dbReference>
<dbReference type="KEGG" id="dru:Desru_1070"/>
<evidence type="ECO:0000313" key="3">
    <source>
        <dbReference type="Proteomes" id="UP000009234"/>
    </source>
</evidence>
<dbReference type="InterPro" id="IPR038148">
    <property type="entry name" value="Tn1545/Tn916_Xis"/>
</dbReference>
<reference evidence="2 3" key="2">
    <citation type="journal article" date="2012" name="Stand. Genomic Sci.">
        <title>Complete genome sequence of the sulfate-reducing firmicute Desulfotomaculum ruminis type strain (DL(T)).</title>
        <authorList>
            <person name="Spring S."/>
            <person name="Visser M."/>
            <person name="Lu M."/>
            <person name="Copeland A."/>
            <person name="Lapidus A."/>
            <person name="Lucas S."/>
            <person name="Cheng J.F."/>
            <person name="Han C."/>
            <person name="Tapia R."/>
            <person name="Goodwin L.A."/>
            <person name="Pitluck S."/>
            <person name="Ivanova N."/>
            <person name="Land M."/>
            <person name="Hauser L."/>
            <person name="Larimer F."/>
            <person name="Rohde M."/>
            <person name="Goker M."/>
            <person name="Detter J.C."/>
            <person name="Kyrpides N.C."/>
            <person name="Woyke T."/>
            <person name="Schaap P.J."/>
            <person name="Plugge C.M."/>
            <person name="Muyzer G."/>
            <person name="Kuever J."/>
            <person name="Pereira I.A."/>
            <person name="Parshina S.N."/>
            <person name="Bernier-Latmani R."/>
            <person name="Stams A.J."/>
            <person name="Klenk H.P."/>
        </authorList>
    </citation>
    <scope>NUCLEOTIDE SEQUENCE [LARGE SCALE GENOMIC DNA]</scope>
    <source>
        <strain evidence="3">ATCC 23193 / DSM 2154 / NCIB 8452 / DL</strain>
    </source>
</reference>